<proteinExistence type="predicted"/>
<dbReference type="Proteomes" id="UP000325462">
    <property type="component" value="Chromosome"/>
</dbReference>
<organism evidence="2 3">
    <name type="scientific">Staphylococcus lugdunensis</name>
    <dbReference type="NCBI Taxonomy" id="28035"/>
    <lineage>
        <taxon>Bacteria</taxon>
        <taxon>Bacillati</taxon>
        <taxon>Bacillota</taxon>
        <taxon>Bacilli</taxon>
        <taxon>Bacillales</taxon>
        <taxon>Staphylococcaceae</taxon>
        <taxon>Staphylococcus</taxon>
    </lineage>
</organism>
<keyword evidence="3" id="KW-1185">Reference proteome</keyword>
<feature type="domain" description="Csm6 HEPN" evidence="1">
    <location>
        <begin position="9"/>
        <end position="108"/>
    </location>
</feature>
<evidence type="ECO:0000259" key="1">
    <source>
        <dbReference type="Pfam" id="PF09659"/>
    </source>
</evidence>
<evidence type="ECO:0000313" key="3">
    <source>
        <dbReference type="Proteomes" id="UP000325462"/>
    </source>
</evidence>
<accession>A0ABX6BUG0</accession>
<sequence length="112" mass="12904">MHLQKRIKKEDIINIDVSKNTLGLPAFIDILSLLQPKSKLLKEVRPVNDINGLRNSVAHNLDMLNLDSNKNYKKIELAVKAIQNMLITTFSEIEEEDFEYLTEKNKELKGLL</sequence>
<dbReference type="RefSeq" id="WP_002479161.1">
    <property type="nucleotide sequence ID" value="NZ_CP020735.1"/>
</dbReference>
<gene>
    <name evidence="2" type="ORF">FO454_03320</name>
</gene>
<dbReference type="EMBL" id="CP041722">
    <property type="protein sequence ID" value="QEX38007.1"/>
    <property type="molecule type" value="Genomic_DNA"/>
</dbReference>
<dbReference type="InterPro" id="IPR053941">
    <property type="entry name" value="Csm6_HEPN"/>
</dbReference>
<evidence type="ECO:0000313" key="2">
    <source>
        <dbReference type="EMBL" id="QEX38007.1"/>
    </source>
</evidence>
<reference evidence="2 3" key="1">
    <citation type="submission" date="2019-07" db="EMBL/GenBank/DDBJ databases">
        <title>Comparative genome analysis of staphylococcus lugdunensis shows clonal complex-dependent diversity of the putative virulence factor, ess/type vii locus.</title>
        <authorList>
            <person name="Lebeurre J."/>
            <person name="Dahyot S."/>
            <person name="Diene S."/>
            <person name="Paulay A."/>
            <person name="Aubourg M."/>
            <person name="Argemi X."/>
            <person name="Giard J.-C."/>
            <person name="Tournier I."/>
            <person name="Francois P."/>
            <person name="Pestel-Caron M."/>
        </authorList>
    </citation>
    <scope>NUCLEOTIDE SEQUENCE [LARGE SCALE GENOMIC DNA]</scope>
    <source>
        <strain evidence="2 3">SL13</strain>
    </source>
</reference>
<dbReference type="Pfam" id="PF09659">
    <property type="entry name" value="Cas_Csm6_HEPN"/>
    <property type="match status" value="1"/>
</dbReference>
<protein>
    <submittedName>
        <fullName evidence="2">CRISPR-associated protein Csm6</fullName>
    </submittedName>
</protein>
<name>A0ABX6BUG0_STALU</name>